<protein>
    <submittedName>
        <fullName evidence="1">21087_t:CDS:1</fullName>
    </submittedName>
</protein>
<evidence type="ECO:0000313" key="2">
    <source>
        <dbReference type="Proteomes" id="UP000789759"/>
    </source>
</evidence>
<evidence type="ECO:0000313" key="1">
    <source>
        <dbReference type="EMBL" id="CAG8601629.1"/>
    </source>
</evidence>
<gene>
    <name evidence="1" type="ORF">CPELLU_LOCUS7020</name>
</gene>
<name>A0A9N9CFI5_9GLOM</name>
<reference evidence="1" key="1">
    <citation type="submission" date="2021-06" db="EMBL/GenBank/DDBJ databases">
        <authorList>
            <person name="Kallberg Y."/>
            <person name="Tangrot J."/>
            <person name="Rosling A."/>
        </authorList>
    </citation>
    <scope>NUCLEOTIDE SEQUENCE</scope>
    <source>
        <strain evidence="1">FL966</strain>
    </source>
</reference>
<dbReference type="EMBL" id="CAJVQA010004568">
    <property type="protein sequence ID" value="CAG8601629.1"/>
    <property type="molecule type" value="Genomic_DNA"/>
</dbReference>
<dbReference type="AlphaFoldDB" id="A0A9N9CFI5"/>
<dbReference type="OrthoDB" id="2364262at2759"/>
<comment type="caution">
    <text evidence="1">The sequence shown here is derived from an EMBL/GenBank/DDBJ whole genome shotgun (WGS) entry which is preliminary data.</text>
</comment>
<keyword evidence="2" id="KW-1185">Reference proteome</keyword>
<organism evidence="1 2">
    <name type="scientific">Cetraspora pellucida</name>
    <dbReference type="NCBI Taxonomy" id="1433469"/>
    <lineage>
        <taxon>Eukaryota</taxon>
        <taxon>Fungi</taxon>
        <taxon>Fungi incertae sedis</taxon>
        <taxon>Mucoromycota</taxon>
        <taxon>Glomeromycotina</taxon>
        <taxon>Glomeromycetes</taxon>
        <taxon>Diversisporales</taxon>
        <taxon>Gigasporaceae</taxon>
        <taxon>Cetraspora</taxon>
    </lineage>
</organism>
<accession>A0A9N9CFI5</accession>
<sequence length="48" mass="5276">MIILAFMDCILEVVFLEVKKHSGPNAFATFGGRNPEATLEKEPQASKP</sequence>
<dbReference type="Proteomes" id="UP000789759">
    <property type="component" value="Unassembled WGS sequence"/>
</dbReference>
<proteinExistence type="predicted"/>